<sequence>MKTETIAMNGVTTQDQARSIAQTLEVCQVDLDALNAGIAAAHLDAALQALRQQFGIAVEPLEVLATEID</sequence>
<dbReference type="Proteomes" id="UP000561459">
    <property type="component" value="Unassembled WGS sequence"/>
</dbReference>
<protein>
    <submittedName>
        <fullName evidence="1">Uncharacterized 2Fe-2S/4Fe-4S cluster protein (DUF4445 family)</fullName>
    </submittedName>
</protein>
<keyword evidence="2" id="KW-1185">Reference proteome</keyword>
<gene>
    <name evidence="1" type="ORF">GGR39_003357</name>
</gene>
<dbReference type="AlphaFoldDB" id="A0A7W6C1B1"/>
<dbReference type="EMBL" id="JACIDY010000014">
    <property type="protein sequence ID" value="MBB3941676.1"/>
    <property type="molecule type" value="Genomic_DNA"/>
</dbReference>
<comment type="caution">
    <text evidence="1">The sequence shown here is derived from an EMBL/GenBank/DDBJ whole genome shotgun (WGS) entry which is preliminary data.</text>
</comment>
<evidence type="ECO:0000313" key="2">
    <source>
        <dbReference type="Proteomes" id="UP000561459"/>
    </source>
</evidence>
<evidence type="ECO:0000313" key="1">
    <source>
        <dbReference type="EMBL" id="MBB3941676.1"/>
    </source>
</evidence>
<organism evidence="1 2">
    <name type="scientific">Novosphingobium fluoreni</name>
    <dbReference type="NCBI Taxonomy" id="1391222"/>
    <lineage>
        <taxon>Bacteria</taxon>
        <taxon>Pseudomonadati</taxon>
        <taxon>Pseudomonadota</taxon>
        <taxon>Alphaproteobacteria</taxon>
        <taxon>Sphingomonadales</taxon>
        <taxon>Sphingomonadaceae</taxon>
        <taxon>Novosphingobium</taxon>
    </lineage>
</organism>
<dbReference type="RefSeq" id="WP_183618819.1">
    <property type="nucleotide sequence ID" value="NZ_JACIDY010000014.1"/>
</dbReference>
<name>A0A7W6C1B1_9SPHN</name>
<proteinExistence type="predicted"/>
<reference evidence="1 2" key="1">
    <citation type="submission" date="2020-08" db="EMBL/GenBank/DDBJ databases">
        <title>Genomic Encyclopedia of Type Strains, Phase IV (KMG-IV): sequencing the most valuable type-strain genomes for metagenomic binning, comparative biology and taxonomic classification.</title>
        <authorList>
            <person name="Goeker M."/>
        </authorList>
    </citation>
    <scope>NUCLEOTIDE SEQUENCE [LARGE SCALE GENOMIC DNA]</scope>
    <source>
        <strain evidence="1 2">DSM 27568</strain>
    </source>
</reference>
<accession>A0A7W6C1B1</accession>